<organism evidence="5 6">
    <name type="scientific">Filobasidium floriforme</name>
    <dbReference type="NCBI Taxonomy" id="5210"/>
    <lineage>
        <taxon>Eukaryota</taxon>
        <taxon>Fungi</taxon>
        <taxon>Dikarya</taxon>
        <taxon>Basidiomycota</taxon>
        <taxon>Agaricomycotina</taxon>
        <taxon>Tremellomycetes</taxon>
        <taxon>Filobasidiales</taxon>
        <taxon>Filobasidiaceae</taxon>
        <taxon>Filobasidium</taxon>
    </lineage>
</organism>
<dbReference type="InterPro" id="IPR001461">
    <property type="entry name" value="Aspartic_peptidase_A1"/>
</dbReference>
<dbReference type="AlphaFoldDB" id="A0A8K0JFV6"/>
<name>A0A8K0JFV6_9TREE</name>
<sequence length="943" mass="99268">MPELASVPSRQARRSASPGPGPSTLQAQARRYGQAGSGSGSGLRMERTRKDDREMEMRGRRGAGGSHLEVRQDPGQPQQSPSSESLGSETGASPTSPGVDSSMAASSTTRPLFFSGTSTSMPVPTPTSQSFTGTDTGIIPVVSSSFSGTDVQATATPTSTDTNTLAPSPSSSDYNFNSSSSYTLTSSDLWTPTATAALPGSPTLAVYVPVAGQPLEQGQNGLIANLTLAGDDVDQSVYSVPVVFGHASTGSSTNRLGKRAGEYQTMRLAVDLGSSDLWIAASTCTTSDCKGSGVRKFNAGLSIDSGQYINLQYHQGSVSGSVYWDELQIGVTEDQIETSVNGTGRGGATGFDIGFQAFIAADQVTDEDLSGGEFDGILGLALPANSIIQSFIPGSTTGQPDGATFLENLFGLGPGAPIGRYVSMSLERRGDTRTSSSLGLGMYDETLCPGKCLPSYNPVVTSVHGPLYWRILLQAVNVAVWPSDPSTGPPVNHRISMPSSTTTQQSYPVAVLDSGGSQMLFGNRDFLNSIYGIYGIGPSSDGKYYMSCTQLMSISFTFNGQDYPIHPLDLSDNTGDTQNCIGSMQYADGLAAGDVILGSTFLKNVYSIYTYPAGSTKTRSQPPLVGLVSLTNSTQAASEFYAVRDQHQPLTPDASGNVGINPDPRAAGRAVSGGIIALSVVLGFVALAGGIFCAWFFWLRRKYGQDGVVLGAKARKRKGSQPSEGGGAGLDDEDEEVDVVTRARRARKFKSMQRQKSMIDGYSDFDVDTTWSADADDSVTAGGAKADYDPVKSDVTDGIATLEKEATTRSADGLAARRSRARISAWEGAYPPTGWKATDTRSSGRAVSGVGYDRDGVQTHDRTGSASTMATSTTTRTTIQEEDELPPMASKRFADQPASPSREALLADHYELGIRSPERGSKSGDFTDGSILRITDPAQGRRL</sequence>
<dbReference type="GO" id="GO:0006508">
    <property type="term" value="P:proteolysis"/>
    <property type="evidence" value="ECO:0007669"/>
    <property type="project" value="InterPro"/>
</dbReference>
<dbReference type="PANTHER" id="PTHR47966:SF57">
    <property type="entry name" value="PEPTIDASE A1 DOMAIN-CONTAINING PROTEIN"/>
    <property type="match status" value="1"/>
</dbReference>
<dbReference type="PRINTS" id="PR00792">
    <property type="entry name" value="PEPSIN"/>
</dbReference>
<comment type="similarity">
    <text evidence="1">Belongs to the peptidase A1 family.</text>
</comment>
<keyword evidence="3" id="KW-0472">Membrane</keyword>
<feature type="region of interest" description="Disordered" evidence="2">
    <location>
        <begin position="714"/>
        <end position="736"/>
    </location>
</feature>
<feature type="compositionally biased region" description="Low complexity" evidence="2">
    <location>
        <begin position="864"/>
        <end position="878"/>
    </location>
</feature>
<evidence type="ECO:0000256" key="3">
    <source>
        <dbReference type="SAM" id="Phobius"/>
    </source>
</evidence>
<evidence type="ECO:0000256" key="1">
    <source>
        <dbReference type="ARBA" id="ARBA00007447"/>
    </source>
</evidence>
<feature type="transmembrane region" description="Helical" evidence="3">
    <location>
        <begin position="675"/>
        <end position="698"/>
    </location>
</feature>
<dbReference type="InterPro" id="IPR021109">
    <property type="entry name" value="Peptidase_aspartic_dom_sf"/>
</dbReference>
<evidence type="ECO:0000313" key="5">
    <source>
        <dbReference type="EMBL" id="KAG7528782.1"/>
    </source>
</evidence>
<keyword evidence="3" id="KW-0812">Transmembrane</keyword>
<dbReference type="EMBL" id="JABELV010000168">
    <property type="protein sequence ID" value="KAG7528782.1"/>
    <property type="molecule type" value="Genomic_DNA"/>
</dbReference>
<feature type="compositionally biased region" description="Low complexity" evidence="2">
    <location>
        <begin position="115"/>
        <end position="130"/>
    </location>
</feature>
<evidence type="ECO:0000259" key="4">
    <source>
        <dbReference type="PROSITE" id="PS51767"/>
    </source>
</evidence>
<dbReference type="GO" id="GO:0004190">
    <property type="term" value="F:aspartic-type endopeptidase activity"/>
    <property type="evidence" value="ECO:0007669"/>
    <property type="project" value="InterPro"/>
</dbReference>
<dbReference type="Pfam" id="PF00026">
    <property type="entry name" value="Asp"/>
    <property type="match status" value="1"/>
</dbReference>
<evidence type="ECO:0000313" key="6">
    <source>
        <dbReference type="Proteomes" id="UP000812966"/>
    </source>
</evidence>
<comment type="caution">
    <text evidence="5">The sequence shown here is derived from an EMBL/GenBank/DDBJ whole genome shotgun (WGS) entry which is preliminary data.</text>
</comment>
<dbReference type="PANTHER" id="PTHR47966">
    <property type="entry name" value="BETA-SITE APP-CLEAVING ENZYME, ISOFORM A-RELATED"/>
    <property type="match status" value="1"/>
</dbReference>
<feature type="region of interest" description="Disordered" evidence="2">
    <location>
        <begin position="1"/>
        <end position="135"/>
    </location>
</feature>
<feature type="domain" description="Peptidase A1" evidence="4">
    <location>
        <begin position="250"/>
        <end position="619"/>
    </location>
</feature>
<feature type="region of interest" description="Disordered" evidence="2">
    <location>
        <begin position="150"/>
        <end position="177"/>
    </location>
</feature>
<keyword evidence="6" id="KW-1185">Reference proteome</keyword>
<proteinExistence type="inferred from homology"/>
<keyword evidence="3" id="KW-1133">Transmembrane helix</keyword>
<dbReference type="PROSITE" id="PS51767">
    <property type="entry name" value="PEPTIDASE_A1"/>
    <property type="match status" value="1"/>
</dbReference>
<protein>
    <recommendedName>
        <fullName evidence="4">Peptidase A1 domain-containing protein</fullName>
    </recommendedName>
</protein>
<feature type="compositionally biased region" description="Basic and acidic residues" evidence="2">
    <location>
        <begin position="905"/>
        <end position="922"/>
    </location>
</feature>
<dbReference type="InterPro" id="IPR034164">
    <property type="entry name" value="Pepsin-like_dom"/>
</dbReference>
<dbReference type="InterPro" id="IPR033121">
    <property type="entry name" value="PEPTIDASE_A1"/>
</dbReference>
<feature type="compositionally biased region" description="Basic and acidic residues" evidence="2">
    <location>
        <begin position="44"/>
        <end position="59"/>
    </location>
</feature>
<dbReference type="CDD" id="cd05471">
    <property type="entry name" value="pepsin_like"/>
    <property type="match status" value="1"/>
</dbReference>
<evidence type="ECO:0000256" key="2">
    <source>
        <dbReference type="SAM" id="MobiDB-lite"/>
    </source>
</evidence>
<feature type="region of interest" description="Disordered" evidence="2">
    <location>
        <begin position="835"/>
        <end position="943"/>
    </location>
</feature>
<feature type="compositionally biased region" description="Polar residues" evidence="2">
    <location>
        <begin position="90"/>
        <end position="110"/>
    </location>
</feature>
<dbReference type="SUPFAM" id="SSF50630">
    <property type="entry name" value="Acid proteases"/>
    <property type="match status" value="1"/>
</dbReference>
<feature type="compositionally biased region" description="Low complexity" evidence="2">
    <location>
        <begin position="153"/>
        <end position="177"/>
    </location>
</feature>
<reference evidence="5" key="1">
    <citation type="submission" date="2020-04" db="EMBL/GenBank/DDBJ databases">
        <title>Analysis of mating type loci in Filobasidium floriforme.</title>
        <authorList>
            <person name="Nowrousian M."/>
        </authorList>
    </citation>
    <scope>NUCLEOTIDE SEQUENCE</scope>
    <source>
        <strain evidence="5">CBS 6242</strain>
    </source>
</reference>
<feature type="compositionally biased region" description="Low complexity" evidence="2">
    <location>
        <begin position="74"/>
        <end position="89"/>
    </location>
</feature>
<dbReference type="Gene3D" id="2.40.70.10">
    <property type="entry name" value="Acid Proteases"/>
    <property type="match status" value="2"/>
</dbReference>
<gene>
    <name evidence="5" type="ORF">FFLO_05951</name>
</gene>
<feature type="compositionally biased region" description="Basic and acidic residues" evidence="2">
    <location>
        <begin position="852"/>
        <end position="863"/>
    </location>
</feature>
<dbReference type="OrthoDB" id="2747330at2759"/>
<dbReference type="Proteomes" id="UP000812966">
    <property type="component" value="Unassembled WGS sequence"/>
</dbReference>
<accession>A0A8K0JFV6</accession>